<dbReference type="InterPro" id="IPR026634">
    <property type="entry name" value="TPST-like"/>
</dbReference>
<keyword evidence="3 5" id="KW-0808">Transferase</keyword>
<dbReference type="GO" id="GO:0008476">
    <property type="term" value="F:protein-tyrosine sulfotransferase activity"/>
    <property type="evidence" value="ECO:0007669"/>
    <property type="project" value="UniProtKB-EC"/>
</dbReference>
<comment type="catalytic activity">
    <reaction evidence="4 5">
        <text>L-tyrosyl-[protein] + 3'-phosphoadenylyl sulfate = O-sulfo-L-tyrosine-[protein] + adenosine 3',5'-bisphosphate + H(+)</text>
        <dbReference type="Rhea" id="RHEA:16801"/>
        <dbReference type="Rhea" id="RHEA-COMP:10136"/>
        <dbReference type="Rhea" id="RHEA-COMP:11688"/>
        <dbReference type="ChEBI" id="CHEBI:15378"/>
        <dbReference type="ChEBI" id="CHEBI:46858"/>
        <dbReference type="ChEBI" id="CHEBI:58339"/>
        <dbReference type="ChEBI" id="CHEBI:58343"/>
        <dbReference type="ChEBI" id="CHEBI:65286"/>
        <dbReference type="EC" id="2.8.2.20"/>
    </reaction>
</comment>
<comment type="function">
    <text evidence="5">Catalyzes the O-sulfation of tyrosine residues within acidic motifs of polypeptides, using 3'-phosphoadenylyl sulfate (PAPS) as cosubstrate.</text>
</comment>
<evidence type="ECO:0000256" key="4">
    <source>
        <dbReference type="ARBA" id="ARBA00048460"/>
    </source>
</evidence>
<proteinExistence type="inferred from homology"/>
<organism evidence="6 7">
    <name type="scientific">Desmophyllum pertusum</name>
    <dbReference type="NCBI Taxonomy" id="174260"/>
    <lineage>
        <taxon>Eukaryota</taxon>
        <taxon>Metazoa</taxon>
        <taxon>Cnidaria</taxon>
        <taxon>Anthozoa</taxon>
        <taxon>Hexacorallia</taxon>
        <taxon>Scleractinia</taxon>
        <taxon>Caryophylliina</taxon>
        <taxon>Caryophylliidae</taxon>
        <taxon>Desmophyllum</taxon>
    </lineage>
</organism>
<reference evidence="6" key="1">
    <citation type="submission" date="2023-01" db="EMBL/GenBank/DDBJ databases">
        <title>Genome assembly of the deep-sea coral Lophelia pertusa.</title>
        <authorList>
            <person name="Herrera S."/>
            <person name="Cordes E."/>
        </authorList>
    </citation>
    <scope>NUCLEOTIDE SEQUENCE</scope>
    <source>
        <strain evidence="6">USNM1676648</strain>
        <tissue evidence="6">Polyp</tissue>
    </source>
</reference>
<dbReference type="AlphaFoldDB" id="A0A9W9ZJV2"/>
<dbReference type="PANTHER" id="PTHR12788:SF8">
    <property type="entry name" value="PROTEIN-TYROSINE SULFOTRANSFERASE"/>
    <property type="match status" value="1"/>
</dbReference>
<comment type="similarity">
    <text evidence="1 5">Belongs to the protein sulfotransferase family.</text>
</comment>
<evidence type="ECO:0000256" key="1">
    <source>
        <dbReference type="ARBA" id="ARBA00009988"/>
    </source>
</evidence>
<dbReference type="SUPFAM" id="SSF52540">
    <property type="entry name" value="P-loop containing nucleoside triphosphate hydrolases"/>
    <property type="match status" value="1"/>
</dbReference>
<keyword evidence="7" id="KW-1185">Reference proteome</keyword>
<dbReference type="PANTHER" id="PTHR12788">
    <property type="entry name" value="PROTEIN-TYROSINE SULFOTRANSFERASE 2"/>
    <property type="match status" value="1"/>
</dbReference>
<comment type="caution">
    <text evidence="6">The sequence shown here is derived from an EMBL/GenBank/DDBJ whole genome shotgun (WGS) entry which is preliminary data.</text>
</comment>
<evidence type="ECO:0000256" key="3">
    <source>
        <dbReference type="ARBA" id="ARBA00022679"/>
    </source>
</evidence>
<evidence type="ECO:0000313" key="7">
    <source>
        <dbReference type="Proteomes" id="UP001163046"/>
    </source>
</evidence>
<protein>
    <recommendedName>
        <fullName evidence="2 5">Protein-tyrosine sulfotransferase</fullName>
        <ecNumber evidence="2 5">2.8.2.20</ecNumber>
    </recommendedName>
</protein>
<accession>A0A9W9ZJV2</accession>
<dbReference type="Pfam" id="PF13469">
    <property type="entry name" value="Sulfotransfer_3"/>
    <property type="match status" value="1"/>
</dbReference>
<dbReference type="OrthoDB" id="6020239at2759"/>
<evidence type="ECO:0000256" key="2">
    <source>
        <dbReference type="ARBA" id="ARBA00013262"/>
    </source>
</evidence>
<dbReference type="EC" id="2.8.2.20" evidence="2 5"/>
<evidence type="ECO:0000313" key="6">
    <source>
        <dbReference type="EMBL" id="KAJ7382043.1"/>
    </source>
</evidence>
<name>A0A9W9ZJV2_9CNID</name>
<dbReference type="InterPro" id="IPR027417">
    <property type="entry name" value="P-loop_NTPase"/>
</dbReference>
<evidence type="ECO:0000256" key="5">
    <source>
        <dbReference type="RuleBase" id="RU365018"/>
    </source>
</evidence>
<dbReference type="GO" id="GO:0005794">
    <property type="term" value="C:Golgi apparatus"/>
    <property type="evidence" value="ECO:0007669"/>
    <property type="project" value="TreeGrafter"/>
</dbReference>
<dbReference type="EMBL" id="MU825945">
    <property type="protein sequence ID" value="KAJ7382043.1"/>
    <property type="molecule type" value="Genomic_DNA"/>
</dbReference>
<dbReference type="Proteomes" id="UP001163046">
    <property type="component" value="Unassembled WGS sequence"/>
</dbReference>
<dbReference type="Gene3D" id="3.40.50.300">
    <property type="entry name" value="P-loop containing nucleotide triphosphate hydrolases"/>
    <property type="match status" value="1"/>
</dbReference>
<gene>
    <name evidence="6" type="ORF">OS493_037531</name>
</gene>
<sequence>MAYFYFCRSLTGDEYDASSTNSVSFAAYRVSYKLFTAYLLSLISWKTPLGRFVISPKENEETTFLSPAENLFKVYDGVETFVMFIGYPRSSHSLVGAILDAHPEIVIPHEFNLMQKWKKYQSSILKKKTCRKILYFTTFTIFPRDKLCLGYVQEPIVIGDKKGGDTSFILIDPNKLSVLEEINQVVQVPMKFIHVTRNPFDNISTMLLRNTRSRDSVREEGARVNRTRGLDVIIGRYFELAASNQRVRERYGDAVIDIPGHETVLRPKETLQRLCDHLGVTCSEDYLEKCSKIMFGTPSVTRDKVVWSEEQIMRVTELMKSYPFLEDYSFDKYHS</sequence>